<gene>
    <name evidence="1" type="ORF">T10_13480</name>
    <name evidence="2" type="ORF">T10_4177</name>
</gene>
<dbReference type="EMBL" id="JYDO01000116">
    <property type="protein sequence ID" value="KRZ70334.1"/>
    <property type="molecule type" value="Genomic_DNA"/>
</dbReference>
<keyword evidence="3" id="KW-1185">Reference proteome</keyword>
<dbReference type="OrthoDB" id="10513238at2759"/>
<organism evidence="1 3">
    <name type="scientific">Trichinella papuae</name>
    <dbReference type="NCBI Taxonomy" id="268474"/>
    <lineage>
        <taxon>Eukaryota</taxon>
        <taxon>Metazoa</taxon>
        <taxon>Ecdysozoa</taxon>
        <taxon>Nematoda</taxon>
        <taxon>Enoplea</taxon>
        <taxon>Dorylaimia</taxon>
        <taxon>Trichinellida</taxon>
        <taxon>Trichinellidae</taxon>
        <taxon>Trichinella</taxon>
    </lineage>
</organism>
<dbReference type="AlphaFoldDB" id="A0A0V1MG59"/>
<evidence type="ECO:0000313" key="1">
    <source>
        <dbReference type="EMBL" id="KRZ70334.1"/>
    </source>
</evidence>
<evidence type="ECO:0000313" key="3">
    <source>
        <dbReference type="Proteomes" id="UP000054843"/>
    </source>
</evidence>
<evidence type="ECO:0000313" key="2">
    <source>
        <dbReference type="EMBL" id="KRZ70838.1"/>
    </source>
</evidence>
<comment type="caution">
    <text evidence="1">The sequence shown here is derived from an EMBL/GenBank/DDBJ whole genome shotgun (WGS) entry which is preliminary data.</text>
</comment>
<name>A0A0V1MG59_9BILA</name>
<protein>
    <submittedName>
        <fullName evidence="1">Uncharacterized protein</fullName>
    </submittedName>
</protein>
<dbReference type="EMBL" id="JYDO01000106">
    <property type="protein sequence ID" value="KRZ70838.1"/>
    <property type="molecule type" value="Genomic_DNA"/>
</dbReference>
<proteinExistence type="predicted"/>
<sequence length="90" mass="10055">MPSAFSPSSLLPDYLHNHFLSQADRPAEAQLGKSGISNLVPGCLESCLEWPGSRLFRNRTQKLPDQVGRQVLPLWNGALQISDYTWADLF</sequence>
<accession>A0A0V1MG59</accession>
<dbReference type="Proteomes" id="UP000054843">
    <property type="component" value="Unassembled WGS sequence"/>
</dbReference>
<reference evidence="1 3" key="1">
    <citation type="submission" date="2015-01" db="EMBL/GenBank/DDBJ databases">
        <title>Evolution of Trichinella species and genotypes.</title>
        <authorList>
            <person name="Korhonen P.K."/>
            <person name="Edoardo P."/>
            <person name="Giuseppe L.R."/>
            <person name="Gasser R.B."/>
        </authorList>
    </citation>
    <scope>NUCLEOTIDE SEQUENCE [LARGE SCALE GENOMIC DNA]</scope>
    <source>
        <strain evidence="1">ISS1980</strain>
    </source>
</reference>